<feature type="transmembrane region" description="Helical" evidence="6">
    <location>
        <begin position="34"/>
        <end position="56"/>
    </location>
</feature>
<feature type="transmembrane region" description="Helical" evidence="6">
    <location>
        <begin position="134"/>
        <end position="157"/>
    </location>
</feature>
<name>A0A9D9H0D9_9FIRM</name>
<evidence type="ECO:0000256" key="6">
    <source>
        <dbReference type="SAM" id="Phobius"/>
    </source>
</evidence>
<organism evidence="7 8">
    <name type="scientific">Candidatus Fimicola merdigallinarum</name>
    <dbReference type="NCBI Taxonomy" id="2840819"/>
    <lineage>
        <taxon>Bacteria</taxon>
        <taxon>Bacillati</taxon>
        <taxon>Bacillota</taxon>
        <taxon>Clostridia</taxon>
        <taxon>Lachnospirales</taxon>
        <taxon>Lachnospiraceae</taxon>
        <taxon>Lachnospiraceae incertae sedis</taxon>
        <taxon>Candidatus Fimicola</taxon>
    </lineage>
</organism>
<evidence type="ECO:0000313" key="7">
    <source>
        <dbReference type="EMBL" id="MBO8433850.1"/>
    </source>
</evidence>
<comment type="caution">
    <text evidence="7">The sequence shown here is derived from an EMBL/GenBank/DDBJ whole genome shotgun (WGS) entry which is preliminary data.</text>
</comment>
<dbReference type="EMBL" id="JADIMX010000019">
    <property type="protein sequence ID" value="MBO8433850.1"/>
    <property type="molecule type" value="Genomic_DNA"/>
</dbReference>
<evidence type="ECO:0000256" key="3">
    <source>
        <dbReference type="ARBA" id="ARBA00022692"/>
    </source>
</evidence>
<protein>
    <submittedName>
        <fullName evidence="7">YihY/virulence factor BrkB family protein</fullName>
    </submittedName>
</protein>
<keyword evidence="2" id="KW-1003">Cell membrane</keyword>
<keyword evidence="4 6" id="KW-1133">Transmembrane helix</keyword>
<evidence type="ECO:0000256" key="2">
    <source>
        <dbReference type="ARBA" id="ARBA00022475"/>
    </source>
</evidence>
<comment type="subcellular location">
    <subcellularLocation>
        <location evidence="1">Cell membrane</location>
        <topology evidence="1">Multi-pass membrane protein</topology>
    </subcellularLocation>
</comment>
<dbReference type="Proteomes" id="UP000823611">
    <property type="component" value="Unassembled WGS sequence"/>
</dbReference>
<dbReference type="PANTHER" id="PTHR30213">
    <property type="entry name" value="INNER MEMBRANE PROTEIN YHJD"/>
    <property type="match status" value="1"/>
</dbReference>
<evidence type="ECO:0000256" key="4">
    <source>
        <dbReference type="ARBA" id="ARBA00022989"/>
    </source>
</evidence>
<sequence>MSSAKSGENRFLFFIRELIKRYFIHRVGRSAAALAYYFVFSVFPFFIFLSMFVGYMDIQLDVVTEGLSRFVPDDVINIITGFIAYVTRERNSQIMFFGAFFSVYFPMRAVSFIVECINRAYGINKGGNMILHRLIILLVTVLFIFSILVSLVLVIVGESLLVFISNTFHFSNPYINVWNVMRFLILACLLFFVLYILYYVTPYRKFPRKYVFCGIAFSLVSWLTVSMGFSFYVENMASYSVIYGSIGAIIVLLMWLYFSSLTIIMGAEFAHTLMITDEYFDDFCD</sequence>
<dbReference type="GO" id="GO:0005886">
    <property type="term" value="C:plasma membrane"/>
    <property type="evidence" value="ECO:0007669"/>
    <property type="project" value="UniProtKB-SubCell"/>
</dbReference>
<feature type="transmembrane region" description="Helical" evidence="6">
    <location>
        <begin position="210"/>
        <end position="233"/>
    </location>
</feature>
<accession>A0A9D9H0D9</accession>
<keyword evidence="3 6" id="KW-0812">Transmembrane</keyword>
<gene>
    <name evidence="7" type="ORF">IAC55_00830</name>
</gene>
<feature type="transmembrane region" description="Helical" evidence="6">
    <location>
        <begin position="177"/>
        <end position="198"/>
    </location>
</feature>
<dbReference type="NCBIfam" id="TIGR00765">
    <property type="entry name" value="yihY_not_rbn"/>
    <property type="match status" value="1"/>
</dbReference>
<feature type="transmembrane region" description="Helical" evidence="6">
    <location>
        <begin position="94"/>
        <end position="114"/>
    </location>
</feature>
<reference evidence="7" key="1">
    <citation type="submission" date="2020-10" db="EMBL/GenBank/DDBJ databases">
        <authorList>
            <person name="Gilroy R."/>
        </authorList>
    </citation>
    <scope>NUCLEOTIDE SEQUENCE</scope>
    <source>
        <strain evidence="7">F6-4510</strain>
    </source>
</reference>
<keyword evidence="5 6" id="KW-0472">Membrane</keyword>
<reference evidence="7" key="2">
    <citation type="journal article" date="2021" name="PeerJ">
        <title>Extensive microbial diversity within the chicken gut microbiome revealed by metagenomics and culture.</title>
        <authorList>
            <person name="Gilroy R."/>
            <person name="Ravi A."/>
            <person name="Getino M."/>
            <person name="Pursley I."/>
            <person name="Horton D.L."/>
            <person name="Alikhan N.F."/>
            <person name="Baker D."/>
            <person name="Gharbi K."/>
            <person name="Hall N."/>
            <person name="Watson M."/>
            <person name="Adriaenssens E.M."/>
            <person name="Foster-Nyarko E."/>
            <person name="Jarju S."/>
            <person name="Secka A."/>
            <person name="Antonio M."/>
            <person name="Oren A."/>
            <person name="Chaudhuri R.R."/>
            <person name="La Ragione R."/>
            <person name="Hildebrand F."/>
            <person name="Pallen M.J."/>
        </authorList>
    </citation>
    <scope>NUCLEOTIDE SEQUENCE</scope>
    <source>
        <strain evidence="7">F6-4510</strain>
    </source>
</reference>
<evidence type="ECO:0000256" key="5">
    <source>
        <dbReference type="ARBA" id="ARBA00023136"/>
    </source>
</evidence>
<evidence type="ECO:0000313" key="8">
    <source>
        <dbReference type="Proteomes" id="UP000823611"/>
    </source>
</evidence>
<dbReference type="AlphaFoldDB" id="A0A9D9H0D9"/>
<dbReference type="Pfam" id="PF03631">
    <property type="entry name" value="Virul_fac_BrkB"/>
    <property type="match status" value="1"/>
</dbReference>
<dbReference type="PIRSF" id="PIRSF035875">
    <property type="entry name" value="RNase_BN"/>
    <property type="match status" value="1"/>
</dbReference>
<feature type="transmembrane region" description="Helical" evidence="6">
    <location>
        <begin position="239"/>
        <end position="258"/>
    </location>
</feature>
<dbReference type="InterPro" id="IPR017039">
    <property type="entry name" value="Virul_fac_BrkB"/>
</dbReference>
<dbReference type="PANTHER" id="PTHR30213:SF0">
    <property type="entry name" value="UPF0761 MEMBRANE PROTEIN YIHY"/>
    <property type="match status" value="1"/>
</dbReference>
<evidence type="ECO:0000256" key="1">
    <source>
        <dbReference type="ARBA" id="ARBA00004651"/>
    </source>
</evidence>
<proteinExistence type="predicted"/>